<dbReference type="RefSeq" id="WP_369343895.1">
    <property type="nucleotide sequence ID" value="NZ_CP129674.1"/>
</dbReference>
<dbReference type="KEGG" id="baqk:QN215_08555"/>
<sequence length="121" mass="13082">MSERTPDDKDSSSSLPHETSTEVSNEPLNESSKETSRETLHETSHELSNETLNQAHHAPTNSAQQDPKGTIVKLTSYIIVVGIITIVSFAAATSLATGTDKAWLSHLTSEIQKIATTADHQ</sequence>
<keyword evidence="2" id="KW-1133">Transmembrane helix</keyword>
<feature type="compositionally biased region" description="Basic and acidic residues" evidence="1">
    <location>
        <begin position="31"/>
        <end position="48"/>
    </location>
</feature>
<feature type="compositionally biased region" description="Polar residues" evidence="1">
    <location>
        <begin position="12"/>
        <end position="30"/>
    </location>
</feature>
<evidence type="ECO:0000313" key="3">
    <source>
        <dbReference type="EMBL" id="XDS44304.1"/>
    </source>
</evidence>
<evidence type="ECO:0000256" key="2">
    <source>
        <dbReference type="SAM" id="Phobius"/>
    </source>
</evidence>
<feature type="compositionally biased region" description="Polar residues" evidence="1">
    <location>
        <begin position="49"/>
        <end position="67"/>
    </location>
</feature>
<gene>
    <name evidence="3" type="ORF">QN215_08555</name>
</gene>
<dbReference type="AlphaFoldDB" id="A0AB39U653"/>
<evidence type="ECO:0000256" key="1">
    <source>
        <dbReference type="SAM" id="MobiDB-lite"/>
    </source>
</evidence>
<keyword evidence="2" id="KW-0812">Transmembrane</keyword>
<feature type="transmembrane region" description="Helical" evidence="2">
    <location>
        <begin position="74"/>
        <end position="96"/>
    </location>
</feature>
<accession>A0AB39U653</accession>
<feature type="region of interest" description="Disordered" evidence="1">
    <location>
        <begin position="1"/>
        <end position="69"/>
    </location>
</feature>
<reference evidence="3" key="1">
    <citation type="submission" date="2023-07" db="EMBL/GenBank/DDBJ databases">
        <title>Bifidobacterium aquikefiriaerophilum sp. nov. and Bifidobacterium eccum sp. nov., isolated from water kefir.</title>
        <authorList>
            <person name="Breselge S."/>
            <person name="Bellassi P."/>
            <person name="Barcenilla C."/>
            <person name="Alvarez-Ordonez A."/>
            <person name="Morelli L."/>
            <person name="Cotter P.D."/>
        </authorList>
    </citation>
    <scope>NUCLEOTIDE SEQUENCE</scope>
    <source>
        <strain evidence="3">WK041_4_12</strain>
    </source>
</reference>
<protein>
    <submittedName>
        <fullName evidence="3">Uncharacterized protein</fullName>
    </submittedName>
</protein>
<feature type="compositionally biased region" description="Basic and acidic residues" evidence="1">
    <location>
        <begin position="1"/>
        <end position="11"/>
    </location>
</feature>
<dbReference type="EMBL" id="CP129674">
    <property type="protein sequence ID" value="XDS44304.1"/>
    <property type="molecule type" value="Genomic_DNA"/>
</dbReference>
<proteinExistence type="predicted"/>
<name>A0AB39U653_9BIFI</name>
<keyword evidence="2" id="KW-0472">Membrane</keyword>
<organism evidence="3">
    <name type="scientific">Bifidobacterium aquikefiricola</name>
    <dbReference type="NCBI Taxonomy" id="3059038"/>
    <lineage>
        <taxon>Bacteria</taxon>
        <taxon>Bacillati</taxon>
        <taxon>Actinomycetota</taxon>
        <taxon>Actinomycetes</taxon>
        <taxon>Bifidobacteriales</taxon>
        <taxon>Bifidobacteriaceae</taxon>
        <taxon>Bifidobacterium</taxon>
    </lineage>
</organism>